<dbReference type="InterPro" id="IPR032806">
    <property type="entry name" value="YbfD_N"/>
</dbReference>
<evidence type="ECO:0000256" key="1">
    <source>
        <dbReference type="SAM" id="Phobius"/>
    </source>
</evidence>
<comment type="caution">
    <text evidence="3">The sequence shown here is derived from an EMBL/GenBank/DDBJ whole genome shotgun (WGS) entry which is preliminary data.</text>
</comment>
<reference evidence="3" key="1">
    <citation type="submission" date="2021-05" db="EMBL/GenBank/DDBJ databases">
        <authorList>
            <person name="Pietrasiak N."/>
            <person name="Ward R."/>
            <person name="Stajich J.E."/>
            <person name="Kurbessoian T."/>
        </authorList>
    </citation>
    <scope>NUCLEOTIDE SEQUENCE</scope>
    <source>
        <strain evidence="3">JT2-VF2</strain>
    </source>
</reference>
<gene>
    <name evidence="3" type="ORF">KME32_28785</name>
</gene>
<proteinExistence type="predicted"/>
<dbReference type="Proteomes" id="UP000715781">
    <property type="component" value="Unassembled WGS sequence"/>
</dbReference>
<keyword evidence="1" id="KW-0472">Membrane</keyword>
<keyword evidence="1" id="KW-0812">Transmembrane</keyword>
<protein>
    <submittedName>
        <fullName evidence="3">Transposase family protein</fullName>
    </submittedName>
</protein>
<reference evidence="3" key="2">
    <citation type="journal article" date="2022" name="Microbiol. Resour. Announc.">
        <title>Metagenome Sequencing to Explore Phylogenomics of Terrestrial Cyanobacteria.</title>
        <authorList>
            <person name="Ward R.D."/>
            <person name="Stajich J.E."/>
            <person name="Johansen J.R."/>
            <person name="Huntemann M."/>
            <person name="Clum A."/>
            <person name="Foster B."/>
            <person name="Foster B."/>
            <person name="Roux S."/>
            <person name="Palaniappan K."/>
            <person name="Varghese N."/>
            <person name="Mukherjee S."/>
            <person name="Reddy T.B.K."/>
            <person name="Daum C."/>
            <person name="Copeland A."/>
            <person name="Chen I.A."/>
            <person name="Ivanova N.N."/>
            <person name="Kyrpides N.C."/>
            <person name="Shapiro N."/>
            <person name="Eloe-Fadrosh E.A."/>
            <person name="Pietrasiak N."/>
        </authorList>
    </citation>
    <scope>NUCLEOTIDE SEQUENCE</scope>
    <source>
        <strain evidence="3">JT2-VF2</strain>
    </source>
</reference>
<accession>A0A951Q486</accession>
<organism evidence="3 4">
    <name type="scientific">Mojavia pulchra JT2-VF2</name>
    <dbReference type="NCBI Taxonomy" id="287848"/>
    <lineage>
        <taxon>Bacteria</taxon>
        <taxon>Bacillati</taxon>
        <taxon>Cyanobacteriota</taxon>
        <taxon>Cyanophyceae</taxon>
        <taxon>Nostocales</taxon>
        <taxon>Nostocaceae</taxon>
    </lineage>
</organism>
<sequence length="35" mass="3739">MSDPRIDRTKRHKLIDILTIALCAVICGASSLGGN</sequence>
<feature type="domain" description="H repeat-associated protein N-terminal" evidence="2">
    <location>
        <begin position="2"/>
        <end position="32"/>
    </location>
</feature>
<keyword evidence="1" id="KW-1133">Transmembrane helix</keyword>
<evidence type="ECO:0000313" key="3">
    <source>
        <dbReference type="EMBL" id="MBW4565027.1"/>
    </source>
</evidence>
<dbReference type="EMBL" id="JAHHHN010000029">
    <property type="protein sequence ID" value="MBW4565027.1"/>
    <property type="molecule type" value="Genomic_DNA"/>
</dbReference>
<name>A0A951Q486_9NOST</name>
<evidence type="ECO:0000259" key="2">
    <source>
        <dbReference type="Pfam" id="PF13808"/>
    </source>
</evidence>
<dbReference type="Pfam" id="PF13808">
    <property type="entry name" value="DDE_Tnp_1_assoc"/>
    <property type="match status" value="1"/>
</dbReference>
<dbReference type="AlphaFoldDB" id="A0A951Q486"/>
<evidence type="ECO:0000313" key="4">
    <source>
        <dbReference type="Proteomes" id="UP000715781"/>
    </source>
</evidence>
<feature type="transmembrane region" description="Helical" evidence="1">
    <location>
        <begin position="14"/>
        <end position="33"/>
    </location>
</feature>